<feature type="transmembrane region" description="Helical" evidence="7">
    <location>
        <begin position="111"/>
        <end position="136"/>
    </location>
</feature>
<dbReference type="PROSITE" id="PS50928">
    <property type="entry name" value="ABC_TM1"/>
    <property type="match status" value="1"/>
</dbReference>
<dbReference type="InterPro" id="IPR035906">
    <property type="entry name" value="MetI-like_sf"/>
</dbReference>
<evidence type="ECO:0000256" key="1">
    <source>
        <dbReference type="ARBA" id="ARBA00004651"/>
    </source>
</evidence>
<evidence type="ECO:0000259" key="8">
    <source>
        <dbReference type="PROSITE" id="PS50928"/>
    </source>
</evidence>
<dbReference type="Gene3D" id="1.10.3720.10">
    <property type="entry name" value="MetI-like"/>
    <property type="match status" value="1"/>
</dbReference>
<evidence type="ECO:0000313" key="9">
    <source>
        <dbReference type="EMBL" id="ATY86133.1"/>
    </source>
</evidence>
<accession>A0A2K8NA03</accession>
<feature type="transmembrane region" description="Helical" evidence="7">
    <location>
        <begin position="78"/>
        <end position="99"/>
    </location>
</feature>
<feature type="domain" description="ABC transmembrane type-1" evidence="8">
    <location>
        <begin position="74"/>
        <end position="257"/>
    </location>
</feature>
<dbReference type="Proteomes" id="UP000231932">
    <property type="component" value="Chromosome"/>
</dbReference>
<sequence length="265" mass="29007">MNKGGDAIRIVKRMKRNQEWLIVAAIAFLTVWSAVQTDWSVVHLVQGFGDIYELIAHHFLPPDLSVLPKLIRPTLETVYMSFVGTVTGALVAVVGGFMAARTTNPWTPLRLAVRGLASVLRNLPTLIWAVFLVAAFGLGNMVGTMAIVFSSIGILVRAYAEILEEIDERQVEALRATGAGYVQTLGQAVWPQVLPGFAAWTLYMMELNIRASTIVGMVGGGGIGFAIQNGMKLFQFQQVSVAIAIVLVLIWATEWLTGKIRRRIL</sequence>
<comment type="similarity">
    <text evidence="7">Belongs to the binding-protein-dependent transport system permease family.</text>
</comment>
<name>A0A2K8NA03_9BACL</name>
<dbReference type="CDD" id="cd06261">
    <property type="entry name" value="TM_PBP2"/>
    <property type="match status" value="1"/>
</dbReference>
<organism evidence="9 10">
    <name type="scientific">Kyrpidia spormannii</name>
    <dbReference type="NCBI Taxonomy" id="2055160"/>
    <lineage>
        <taxon>Bacteria</taxon>
        <taxon>Bacillati</taxon>
        <taxon>Bacillota</taxon>
        <taxon>Bacilli</taxon>
        <taxon>Bacillales</taxon>
        <taxon>Alicyclobacillaceae</taxon>
        <taxon>Kyrpidia</taxon>
    </lineage>
</organism>
<feature type="transmembrane region" description="Helical" evidence="7">
    <location>
        <begin position="239"/>
        <end position="257"/>
    </location>
</feature>
<feature type="transmembrane region" description="Helical" evidence="7">
    <location>
        <begin position="207"/>
        <end position="227"/>
    </location>
</feature>
<evidence type="ECO:0000256" key="3">
    <source>
        <dbReference type="ARBA" id="ARBA00022475"/>
    </source>
</evidence>
<dbReference type="Pfam" id="PF00528">
    <property type="entry name" value="BPD_transp_1"/>
    <property type="match status" value="1"/>
</dbReference>
<gene>
    <name evidence="9" type="primary">phnE</name>
    <name evidence="9" type="ORF">CVV65_15365</name>
</gene>
<evidence type="ECO:0000256" key="4">
    <source>
        <dbReference type="ARBA" id="ARBA00022692"/>
    </source>
</evidence>
<evidence type="ECO:0000256" key="2">
    <source>
        <dbReference type="ARBA" id="ARBA00022448"/>
    </source>
</evidence>
<dbReference type="KEGG" id="kyr:CVV65_15365"/>
<evidence type="ECO:0000313" key="10">
    <source>
        <dbReference type="Proteomes" id="UP000231932"/>
    </source>
</evidence>
<dbReference type="GO" id="GO:0015416">
    <property type="term" value="F:ABC-type phosphonate transporter activity"/>
    <property type="evidence" value="ECO:0007669"/>
    <property type="project" value="InterPro"/>
</dbReference>
<proteinExistence type="inferred from homology"/>
<dbReference type="InterPro" id="IPR005769">
    <property type="entry name" value="PhnE/PtxC"/>
</dbReference>
<comment type="subcellular location">
    <subcellularLocation>
        <location evidence="1 7">Cell membrane</location>
        <topology evidence="1 7">Multi-pass membrane protein</topology>
    </subcellularLocation>
</comment>
<keyword evidence="6 7" id="KW-0472">Membrane</keyword>
<dbReference type="PANTHER" id="PTHR30043:SF1">
    <property type="entry name" value="ABC TRANSPORT SYSTEM PERMEASE PROTEIN P69"/>
    <property type="match status" value="1"/>
</dbReference>
<feature type="transmembrane region" description="Helical" evidence="7">
    <location>
        <begin position="142"/>
        <end position="160"/>
    </location>
</feature>
<dbReference type="SUPFAM" id="SSF161098">
    <property type="entry name" value="MetI-like"/>
    <property type="match status" value="1"/>
</dbReference>
<dbReference type="InterPro" id="IPR000515">
    <property type="entry name" value="MetI-like"/>
</dbReference>
<keyword evidence="4 7" id="KW-0812">Transmembrane</keyword>
<keyword evidence="2 7" id="KW-0813">Transport</keyword>
<dbReference type="OrthoDB" id="8557224at2"/>
<evidence type="ECO:0000256" key="5">
    <source>
        <dbReference type="ARBA" id="ARBA00022989"/>
    </source>
</evidence>
<keyword evidence="5 7" id="KW-1133">Transmembrane helix</keyword>
<reference evidence="10" key="1">
    <citation type="submission" date="2017-11" db="EMBL/GenBank/DDBJ databases">
        <title>Complete Genome Sequence of Kyrpidia sp. Strain EA-1, a thermophilic, hydrogen-oxidizing Bacterium, isolated from the Azores.</title>
        <authorList>
            <person name="Reiner J.E."/>
            <person name="Lapp C.J."/>
            <person name="Bunk B."/>
            <person name="Gescher J."/>
        </authorList>
    </citation>
    <scope>NUCLEOTIDE SEQUENCE [LARGE SCALE GENOMIC DNA]</scope>
    <source>
        <strain evidence="10">EA-1</strain>
    </source>
</reference>
<dbReference type="GO" id="GO:0005886">
    <property type="term" value="C:plasma membrane"/>
    <property type="evidence" value="ECO:0007669"/>
    <property type="project" value="UniProtKB-SubCell"/>
</dbReference>
<feature type="transmembrane region" description="Helical" evidence="7">
    <location>
        <begin position="20"/>
        <end position="35"/>
    </location>
</feature>
<evidence type="ECO:0000256" key="7">
    <source>
        <dbReference type="RuleBase" id="RU363032"/>
    </source>
</evidence>
<dbReference type="RefSeq" id="WP_100668882.1">
    <property type="nucleotide sequence ID" value="NZ_CP024955.1"/>
</dbReference>
<dbReference type="AlphaFoldDB" id="A0A2K8NA03"/>
<dbReference type="EMBL" id="CP024955">
    <property type="protein sequence ID" value="ATY86133.1"/>
    <property type="molecule type" value="Genomic_DNA"/>
</dbReference>
<protein>
    <submittedName>
        <fullName evidence="9">Phosphonate ABC transporter, permease protein PhnE</fullName>
    </submittedName>
</protein>
<keyword evidence="10" id="KW-1185">Reference proteome</keyword>
<evidence type="ECO:0000256" key="6">
    <source>
        <dbReference type="ARBA" id="ARBA00023136"/>
    </source>
</evidence>
<keyword evidence="3" id="KW-1003">Cell membrane</keyword>
<dbReference type="PANTHER" id="PTHR30043">
    <property type="entry name" value="PHOSPHONATES TRANSPORT SYSTEM PERMEASE PROTEIN"/>
    <property type="match status" value="1"/>
</dbReference>
<dbReference type="NCBIfam" id="TIGR01097">
    <property type="entry name" value="PhnE"/>
    <property type="match status" value="1"/>
</dbReference>